<proteinExistence type="predicted"/>
<evidence type="ECO:0000313" key="1">
    <source>
        <dbReference type="EMBL" id="CAE0320726.1"/>
    </source>
</evidence>
<protein>
    <submittedName>
        <fullName evidence="1">Uncharacterized protein</fullName>
    </submittedName>
</protein>
<sequence>MQVLRGSGVFELHVDVGVVLVEVSDQGIHLLEVVASVLISEIAAHRHQDVLFVVLLLEARHLVDEGDRLVRSVEVSPLGVFNEGVISRMALLVHIVEVAQRVAALVGEDSSEEVEGVVEMLLVRPPDEVELMSFGFVELIFQVLVHLREELGLEPKLGENSGVGSRVPRDVYVPSDFGSDPELLLEELVADHDVVDEVFEVGAGLISRRPASVGHFELAVVDEVLELSLGLVVLPTVPHLEVLHFGERKLPLGVLHQLLDH</sequence>
<dbReference type="EMBL" id="HBIH01003179">
    <property type="protein sequence ID" value="CAE0320726.1"/>
    <property type="molecule type" value="Transcribed_RNA"/>
</dbReference>
<gene>
    <name evidence="1" type="ORF">SINC0208_LOCUS1307</name>
</gene>
<dbReference type="AlphaFoldDB" id="A0A7S3MT49"/>
<reference evidence="1" key="1">
    <citation type="submission" date="2021-01" db="EMBL/GenBank/DDBJ databases">
        <authorList>
            <person name="Corre E."/>
            <person name="Pelletier E."/>
            <person name="Niang G."/>
            <person name="Scheremetjew M."/>
            <person name="Finn R."/>
            <person name="Kale V."/>
            <person name="Holt S."/>
            <person name="Cochrane G."/>
            <person name="Meng A."/>
            <person name="Brown T."/>
            <person name="Cohen L."/>
        </authorList>
    </citation>
    <scope>NUCLEOTIDE SEQUENCE</scope>
    <source>
        <strain evidence="1">S3</strain>
    </source>
</reference>
<accession>A0A7S3MT49</accession>
<organism evidence="1">
    <name type="scientific">Strombidium inclinatum</name>
    <dbReference type="NCBI Taxonomy" id="197538"/>
    <lineage>
        <taxon>Eukaryota</taxon>
        <taxon>Sar</taxon>
        <taxon>Alveolata</taxon>
        <taxon>Ciliophora</taxon>
        <taxon>Intramacronucleata</taxon>
        <taxon>Spirotrichea</taxon>
        <taxon>Oligotrichia</taxon>
        <taxon>Strombidiidae</taxon>
        <taxon>Strombidium</taxon>
    </lineage>
</organism>
<name>A0A7S3MT49_9SPIT</name>